<evidence type="ECO:0000256" key="1">
    <source>
        <dbReference type="SAM" id="Phobius"/>
    </source>
</evidence>
<organism evidence="2 3">
    <name type="scientific">Parastrongyloides trichosuri</name>
    <name type="common">Possum-specific nematode worm</name>
    <dbReference type="NCBI Taxonomy" id="131310"/>
    <lineage>
        <taxon>Eukaryota</taxon>
        <taxon>Metazoa</taxon>
        <taxon>Ecdysozoa</taxon>
        <taxon>Nematoda</taxon>
        <taxon>Chromadorea</taxon>
        <taxon>Rhabditida</taxon>
        <taxon>Tylenchina</taxon>
        <taxon>Panagrolaimomorpha</taxon>
        <taxon>Strongyloidoidea</taxon>
        <taxon>Strongyloididae</taxon>
        <taxon>Parastrongyloides</taxon>
    </lineage>
</organism>
<evidence type="ECO:0000313" key="3">
    <source>
        <dbReference type="WBParaSite" id="PTRK_0000059300.1"/>
    </source>
</evidence>
<keyword evidence="1" id="KW-1133">Transmembrane helix</keyword>
<name>A0A0N4Z1F6_PARTI</name>
<sequence length="443" mass="51258">MLPIFIVSPYFFRFLTTNVEYVEDDTGRLTFICSDENVNTLILDISLYSHCIFLAINIILNVVLIYTLKVSLKPNSKGIKIHKTDVNMTKFCIVQLITLTSNVIVEVTMTLAFSFENPSLANDALSVIVLCQSMIVFFPLYGLLYLSTSLRKQFYQSIGLGKYVNKIGTTIKSHVNEGVVLDIIGSSSYHLTRNVAHNEGHQYMSFNRMPAYFNIHLCDFGLFIRDYLRTADELNNEVERIHYVDYIVIFVLKTTRNQIIWNTFEYNGVNVFVSVCPYIRWASRNGIIKLIPECHIKHNGLTTPLNNEAHIIVPIYLRKNDLNFFICAKVKQPSLPDLSLGYYIMPGGIEMSYEEDVNGLFNELTCKNKQDPSKLYHFGHISRYSNYLEKDIWEKITANSLKGYNFYLDEVIFINQTKTYHLKTKNIFQKYINIECLKSHMQV</sequence>
<dbReference type="Proteomes" id="UP000038045">
    <property type="component" value="Unplaced"/>
</dbReference>
<dbReference type="WBParaSite" id="PTRK_0000059300.1">
    <property type="protein sequence ID" value="PTRK_0000059300.1"/>
    <property type="gene ID" value="PTRK_0000059300"/>
</dbReference>
<protein>
    <submittedName>
        <fullName evidence="3">Serpentine receptor class gamma</fullName>
    </submittedName>
</protein>
<feature type="transmembrane region" description="Helical" evidence="1">
    <location>
        <begin position="47"/>
        <end position="70"/>
    </location>
</feature>
<feature type="transmembrane region" description="Helical" evidence="1">
    <location>
        <begin position="91"/>
        <end position="113"/>
    </location>
</feature>
<feature type="transmembrane region" description="Helical" evidence="1">
    <location>
        <begin position="125"/>
        <end position="146"/>
    </location>
</feature>
<accession>A0A0N4Z1F6</accession>
<evidence type="ECO:0000313" key="2">
    <source>
        <dbReference type="Proteomes" id="UP000038045"/>
    </source>
</evidence>
<keyword evidence="1" id="KW-0812">Transmembrane</keyword>
<proteinExistence type="predicted"/>
<keyword evidence="1" id="KW-0472">Membrane</keyword>
<reference evidence="3" key="1">
    <citation type="submission" date="2017-02" db="UniProtKB">
        <authorList>
            <consortium name="WormBaseParasite"/>
        </authorList>
    </citation>
    <scope>IDENTIFICATION</scope>
</reference>
<dbReference type="AlphaFoldDB" id="A0A0N4Z1F6"/>
<keyword evidence="2" id="KW-1185">Reference proteome</keyword>